<protein>
    <submittedName>
        <fullName evidence="2">PMT family glycosyltransferase, 4-amino-4-deoxy-L-arabinose transferase</fullName>
    </submittedName>
</protein>
<feature type="transmembrane region" description="Helical" evidence="1">
    <location>
        <begin position="202"/>
        <end position="220"/>
    </location>
</feature>
<evidence type="ECO:0000313" key="3">
    <source>
        <dbReference type="Proteomes" id="UP000034086"/>
    </source>
</evidence>
<evidence type="ECO:0000256" key="1">
    <source>
        <dbReference type="SAM" id="Phobius"/>
    </source>
</evidence>
<feature type="transmembrane region" description="Helical" evidence="1">
    <location>
        <begin position="175"/>
        <end position="195"/>
    </location>
</feature>
<gene>
    <name evidence="2" type="ORF">UX03_C0010G0002</name>
</gene>
<proteinExistence type="predicted"/>
<name>A0A0G1M6A7_9BACT</name>
<keyword evidence="1" id="KW-0812">Transmembrane</keyword>
<organism evidence="2 3">
    <name type="scientific">Candidatus Woesebacteria bacterium GW2011_GWE1_45_18</name>
    <dbReference type="NCBI Taxonomy" id="1618598"/>
    <lineage>
        <taxon>Bacteria</taxon>
        <taxon>Candidatus Woeseibacteriota</taxon>
    </lineage>
</organism>
<keyword evidence="1" id="KW-1133">Transmembrane helix</keyword>
<evidence type="ECO:0000313" key="2">
    <source>
        <dbReference type="EMBL" id="KKU03786.1"/>
    </source>
</evidence>
<feature type="transmembrane region" description="Helical" evidence="1">
    <location>
        <begin position="258"/>
        <end position="277"/>
    </location>
</feature>
<dbReference type="AlphaFoldDB" id="A0A0G1M6A7"/>
<keyword evidence="2" id="KW-0808">Transferase</keyword>
<keyword evidence="1" id="KW-0472">Membrane</keyword>
<feature type="transmembrane region" description="Helical" evidence="1">
    <location>
        <begin position="33"/>
        <end position="53"/>
    </location>
</feature>
<feature type="transmembrane region" description="Helical" evidence="1">
    <location>
        <begin position="226"/>
        <end position="246"/>
    </location>
</feature>
<feature type="transmembrane region" description="Helical" evidence="1">
    <location>
        <begin position="65"/>
        <end position="86"/>
    </location>
</feature>
<comment type="caution">
    <text evidence="2">The sequence shown here is derived from an EMBL/GenBank/DDBJ whole genome shotgun (WGS) entry which is preliminary data.</text>
</comment>
<dbReference type="GO" id="GO:0016740">
    <property type="term" value="F:transferase activity"/>
    <property type="evidence" value="ECO:0007669"/>
    <property type="project" value="UniProtKB-KW"/>
</dbReference>
<accession>A0A0G1M6A7</accession>
<dbReference type="Proteomes" id="UP000034086">
    <property type="component" value="Unassembled WGS sequence"/>
</dbReference>
<reference evidence="2 3" key="1">
    <citation type="journal article" date="2015" name="Nature">
        <title>rRNA introns, odd ribosomes, and small enigmatic genomes across a large radiation of phyla.</title>
        <authorList>
            <person name="Brown C.T."/>
            <person name="Hug L.A."/>
            <person name="Thomas B.C."/>
            <person name="Sharon I."/>
            <person name="Castelle C.J."/>
            <person name="Singh A."/>
            <person name="Wilkins M.J."/>
            <person name="Williams K.H."/>
            <person name="Banfield J.F."/>
        </authorList>
    </citation>
    <scope>NUCLEOTIDE SEQUENCE [LARGE SCALE GENOMIC DNA]</scope>
</reference>
<sequence length="339" mass="39389">MLFFICLHLYLFIKSKTIKDDFISLIPLFIGTYYYMSMAAIAPFAIFLVFVSIYKRSSLTQKKYLIGPSIFIGSLFLYIFITKFGIIDPRSRGLDLAIWNDVNVTADANKYRGLARLSERSIFSFNTDTEKIGNKLVFNYPISTINVFVNNYLSFFSPDFLFLKGDTILRHSTSMVGQFFPFLLPFMVIGAFIFFKNADKKLRSIFLVWILVSPIPAALTKDGANYLLRVITLMPFLTYFSGLGLVESISWFKNKILRIVYIAILFFVGIYSTYYFYFGYFHVYPALAAQSYEYGFKEISDFQTSNSGKMLIVWEDKYPTYQRVFVTKKKLTPRTRLMK</sequence>
<dbReference type="EMBL" id="LCKQ01000010">
    <property type="protein sequence ID" value="KKU03786.1"/>
    <property type="molecule type" value="Genomic_DNA"/>
</dbReference>